<dbReference type="AlphaFoldDB" id="A0A3P6BMX6"/>
<organism evidence="1">
    <name type="scientific">Brassica oleracea</name>
    <name type="common">Wild cabbage</name>
    <dbReference type="NCBI Taxonomy" id="3712"/>
    <lineage>
        <taxon>Eukaryota</taxon>
        <taxon>Viridiplantae</taxon>
        <taxon>Streptophyta</taxon>
        <taxon>Embryophyta</taxon>
        <taxon>Tracheophyta</taxon>
        <taxon>Spermatophyta</taxon>
        <taxon>Magnoliopsida</taxon>
        <taxon>eudicotyledons</taxon>
        <taxon>Gunneridae</taxon>
        <taxon>Pentapetalae</taxon>
        <taxon>rosids</taxon>
        <taxon>malvids</taxon>
        <taxon>Brassicales</taxon>
        <taxon>Brassicaceae</taxon>
        <taxon>Brassiceae</taxon>
        <taxon>Brassica</taxon>
    </lineage>
</organism>
<evidence type="ECO:0000313" key="1">
    <source>
        <dbReference type="EMBL" id="VDD03896.1"/>
    </source>
</evidence>
<reference evidence="1" key="1">
    <citation type="submission" date="2018-11" db="EMBL/GenBank/DDBJ databases">
        <authorList>
            <consortium name="Genoscope - CEA"/>
            <person name="William W."/>
        </authorList>
    </citation>
    <scope>NUCLEOTIDE SEQUENCE</scope>
</reference>
<accession>A0A3P6BMX6</accession>
<sequence length="102" mass="11535">MDIASLSLCQAQPSPPVISCSLDYCPGPSPSSADTEIKPDLQNLIHDLILHIHEKEPDIEKSILVFLPTYYSLEQQWYQLEPFRSHLSRFTYCTQALTLSGL</sequence>
<name>A0A3P6BMX6_BRAOL</name>
<gene>
    <name evidence="1" type="ORF">BOLC4T21740H</name>
</gene>
<dbReference type="EMBL" id="LR031873">
    <property type="protein sequence ID" value="VDD03896.1"/>
    <property type="molecule type" value="Genomic_DNA"/>
</dbReference>
<proteinExistence type="predicted"/>
<protein>
    <submittedName>
        <fullName evidence="1">Uncharacterized protein</fullName>
    </submittedName>
</protein>